<dbReference type="Proteomes" id="UP000587880">
    <property type="component" value="Unassembled WGS sequence"/>
</dbReference>
<organism evidence="1 2">
    <name type="scientific">Clostridium beijerinckii</name>
    <name type="common">Clostridium MP</name>
    <dbReference type="NCBI Taxonomy" id="1520"/>
    <lineage>
        <taxon>Bacteria</taxon>
        <taxon>Bacillati</taxon>
        <taxon>Bacillota</taxon>
        <taxon>Clostridia</taxon>
        <taxon>Eubacteriales</taxon>
        <taxon>Clostridiaceae</taxon>
        <taxon>Clostridium</taxon>
    </lineage>
</organism>
<dbReference type="InterPro" id="IPR029075">
    <property type="entry name" value="Imm48"/>
</dbReference>
<name>A0A7X9XRT2_CLOBE</name>
<evidence type="ECO:0000313" key="2">
    <source>
        <dbReference type="Proteomes" id="UP000587880"/>
    </source>
</evidence>
<accession>A0A7X9XRT2</accession>
<evidence type="ECO:0000313" key="1">
    <source>
        <dbReference type="EMBL" id="NMF07773.1"/>
    </source>
</evidence>
<dbReference type="AlphaFoldDB" id="A0A7X9XRT2"/>
<dbReference type="EMBL" id="JABAGD010000079">
    <property type="protein sequence ID" value="NMF07773.1"/>
    <property type="molecule type" value="Genomic_DNA"/>
</dbReference>
<dbReference type="Pfam" id="PF15574">
    <property type="entry name" value="Imm48"/>
    <property type="match status" value="1"/>
</dbReference>
<proteinExistence type="predicted"/>
<dbReference type="RefSeq" id="WP_168983425.1">
    <property type="nucleotide sequence ID" value="NZ_JABAGD010000079.1"/>
</dbReference>
<sequence>MSIFKWGKEKREKEFLQQTQQMASKVLELIKEKTGKDFEDTTEMERQITAVFVFGMANGLAMDIKHTPLEVETGMIKILISIFKYSPKQASDFIKDMITSLQTKNKNDTKHAIIHRGLDGYYSYQNSKFEQLGDNIINIINRLSRSRY</sequence>
<comment type="caution">
    <text evidence="1">The sequence shown here is derived from an EMBL/GenBank/DDBJ whole genome shotgun (WGS) entry which is preliminary data.</text>
</comment>
<protein>
    <submittedName>
        <fullName evidence="1">Uncharacterized protein</fullName>
    </submittedName>
</protein>
<gene>
    <name evidence="1" type="ORF">HF849_24175</name>
</gene>
<reference evidence="1 2" key="1">
    <citation type="submission" date="2020-04" db="EMBL/GenBank/DDBJ databases">
        <authorList>
            <person name="Hitch T.C.A."/>
            <person name="Wylensek D."/>
            <person name="Clavel T."/>
        </authorList>
    </citation>
    <scope>NUCLEOTIDE SEQUENCE [LARGE SCALE GENOMIC DNA]</scope>
    <source>
        <strain evidence="1 2">WB01_NA02</strain>
    </source>
</reference>